<dbReference type="Pfam" id="PF05787">
    <property type="entry name" value="PhoX"/>
    <property type="match status" value="1"/>
</dbReference>
<name>A0A2S5TCR9_9GAMM</name>
<evidence type="ECO:0000256" key="1">
    <source>
        <dbReference type="SAM" id="MobiDB-lite"/>
    </source>
</evidence>
<protein>
    <submittedName>
        <fullName evidence="2">Phosphatase</fullName>
    </submittedName>
</protein>
<proteinExistence type="predicted"/>
<sequence>MTSDLVKHGIDPDDVGSNTSNNPTLESLLAARLTRRKTLLGGLAATTAVFTGTGLVGCDSNDDESGDTGTPAATPPLGFTAVPKNLADKVTVPAGYSAYVLFALGDPLVEGVAAYTNDGTQGDFDKRAGDHHDALAYFPFPKGSTSSTEGILAMNHEALTDIYLHAAGPTPDRTGATGPRPLAEVLKDQHAHGVSVIKVKKGATKWAIDKSAALNKRWHINSEMALTGPVAGSVFAVTKLSPNGRTCFGTMNNCGHGVTPWGTFLTGEENWNAYFNRGNDAAQSDAVRTQAFARYAITPNSKGFNYRGWDTPVDGTDLQKRFNVTITGASAAEDFRNEPNHFGYVVELDPYDPTFTPRKRTALGRTSHEGSWFAPVKAGRPVVVYMGDDSRNEYAYKFVSAANWDPADATKGPAMGGKYLDSGVLYAARFKDDGTGEWLALTPDNAALSGKFSGLAEIIVNTRTAADLAGATKMDRPEWGGVNPKTGEFYLTLTNNSSRGTGGPAVDAANPRSYEDPKGAATQRGNVNGHIIRLADSSGDAAATTFTWDVYLFGAQADAPAATVNLSGLTAENDFSSPDGLWFDNRGILWIQTDDGAYTDVTNCMMLAAVPGKVGDGGQKMVGAQKTFAGKAATPDLVRRFLVGTPGCEITGVDMTPDYKTMFVNIQHPGESGTLTTFQSNWPSMTTDDATVTGTAITRPRTATIVITKNDGGPIGV</sequence>
<dbReference type="RefSeq" id="WP_104231556.1">
    <property type="nucleotide sequence ID" value="NZ_PSNW01000010.1"/>
</dbReference>
<evidence type="ECO:0000313" key="3">
    <source>
        <dbReference type="Proteomes" id="UP000238220"/>
    </source>
</evidence>
<feature type="compositionally biased region" description="Basic and acidic residues" evidence="1">
    <location>
        <begin position="1"/>
        <end position="11"/>
    </location>
</feature>
<dbReference type="PANTHER" id="PTHR35399">
    <property type="entry name" value="SLR8030 PROTEIN"/>
    <property type="match status" value="1"/>
</dbReference>
<dbReference type="AlphaFoldDB" id="A0A2S5TCR9"/>
<dbReference type="OrthoDB" id="9801383at2"/>
<feature type="region of interest" description="Disordered" evidence="1">
    <location>
        <begin position="1"/>
        <end position="23"/>
    </location>
</feature>
<dbReference type="PANTHER" id="PTHR35399:SF2">
    <property type="entry name" value="DUF839 DOMAIN-CONTAINING PROTEIN"/>
    <property type="match status" value="1"/>
</dbReference>
<reference evidence="2 3" key="1">
    <citation type="submission" date="2018-02" db="EMBL/GenBank/DDBJ databases">
        <title>Genome sequencing of Solimonas sp. HR-BB.</title>
        <authorList>
            <person name="Lee Y."/>
            <person name="Jeon C.O."/>
        </authorList>
    </citation>
    <scope>NUCLEOTIDE SEQUENCE [LARGE SCALE GENOMIC DNA]</scope>
    <source>
        <strain evidence="2 3">HR-BB</strain>
    </source>
</reference>
<dbReference type="Proteomes" id="UP000238220">
    <property type="component" value="Unassembled WGS sequence"/>
</dbReference>
<keyword evidence="3" id="KW-1185">Reference proteome</keyword>
<comment type="caution">
    <text evidence="2">The sequence shown here is derived from an EMBL/GenBank/DDBJ whole genome shotgun (WGS) entry which is preliminary data.</text>
</comment>
<evidence type="ECO:0000313" key="2">
    <source>
        <dbReference type="EMBL" id="PPE72746.1"/>
    </source>
</evidence>
<accession>A0A2S5TCR9</accession>
<organism evidence="2 3">
    <name type="scientific">Solimonas fluminis</name>
    <dbReference type="NCBI Taxonomy" id="2086571"/>
    <lineage>
        <taxon>Bacteria</taxon>
        <taxon>Pseudomonadati</taxon>
        <taxon>Pseudomonadota</taxon>
        <taxon>Gammaproteobacteria</taxon>
        <taxon>Nevskiales</taxon>
        <taxon>Nevskiaceae</taxon>
        <taxon>Solimonas</taxon>
    </lineage>
</organism>
<gene>
    <name evidence="2" type="ORF">C3942_16995</name>
</gene>
<dbReference type="EMBL" id="PSNW01000010">
    <property type="protein sequence ID" value="PPE72746.1"/>
    <property type="molecule type" value="Genomic_DNA"/>
</dbReference>
<dbReference type="InterPro" id="IPR008557">
    <property type="entry name" value="PhoX"/>
</dbReference>